<keyword evidence="2" id="KW-1185">Reference proteome</keyword>
<accession>A0ACC0AZS9</accession>
<proteinExistence type="predicted"/>
<evidence type="ECO:0000313" key="2">
    <source>
        <dbReference type="Proteomes" id="UP001060085"/>
    </source>
</evidence>
<sequence>MPKKKKLAGPSNTKELVMGAQVENEESDTNVLETPYLLPELLGRMTLYRLLRGITLYKVENDDVVEIEKEEIDDVIKTWVMLWWLCSRRIPWCINQDGLSSNLTMKRIDSMLYRGALHDFWEATCLEEHAGFGMAMKEPHKKDIASVTQSHPPDGQDLGTAKGKEANKGRPGASIILRGTRFHDMCGLRTGTKQYTLCYKLKKLKRSLKDLNKKHYGHISAKAEAAKSELKQKQEELHDNPHNEQLKEKRNAKRNFIAALTKEDGSTTSSLEEVQEELIRFYRDLLGTKNEYEKEAIMDLMGFSERNMPFRYLGLSLSSVYLKVADFAPLLNKVSITLLTWASLNLSYAGRLEVFISVVQGIESLWLGVLPISAAVLDRITGMCGRFLWGSNSARVTWHTMCLSN</sequence>
<dbReference type="EMBL" id="CM044704">
    <property type="protein sequence ID" value="KAI5666400.1"/>
    <property type="molecule type" value="Genomic_DNA"/>
</dbReference>
<protein>
    <submittedName>
        <fullName evidence="1">Uncharacterized protein</fullName>
    </submittedName>
</protein>
<comment type="caution">
    <text evidence="1">The sequence shown here is derived from an EMBL/GenBank/DDBJ whole genome shotgun (WGS) entry which is preliminary data.</text>
</comment>
<organism evidence="1 2">
    <name type="scientific">Catharanthus roseus</name>
    <name type="common">Madagascar periwinkle</name>
    <name type="synonym">Vinca rosea</name>
    <dbReference type="NCBI Taxonomy" id="4058"/>
    <lineage>
        <taxon>Eukaryota</taxon>
        <taxon>Viridiplantae</taxon>
        <taxon>Streptophyta</taxon>
        <taxon>Embryophyta</taxon>
        <taxon>Tracheophyta</taxon>
        <taxon>Spermatophyta</taxon>
        <taxon>Magnoliopsida</taxon>
        <taxon>eudicotyledons</taxon>
        <taxon>Gunneridae</taxon>
        <taxon>Pentapetalae</taxon>
        <taxon>asterids</taxon>
        <taxon>lamiids</taxon>
        <taxon>Gentianales</taxon>
        <taxon>Apocynaceae</taxon>
        <taxon>Rauvolfioideae</taxon>
        <taxon>Vinceae</taxon>
        <taxon>Catharanthinae</taxon>
        <taxon>Catharanthus</taxon>
    </lineage>
</organism>
<evidence type="ECO:0000313" key="1">
    <source>
        <dbReference type="EMBL" id="KAI5666400.1"/>
    </source>
</evidence>
<dbReference type="Proteomes" id="UP001060085">
    <property type="component" value="Linkage Group LG04"/>
</dbReference>
<name>A0ACC0AZS9_CATRO</name>
<gene>
    <name evidence="1" type="ORF">M9H77_16253</name>
</gene>
<reference evidence="2" key="1">
    <citation type="journal article" date="2023" name="Nat. Plants">
        <title>Single-cell RNA sequencing provides a high-resolution roadmap for understanding the multicellular compartmentation of specialized metabolism.</title>
        <authorList>
            <person name="Sun S."/>
            <person name="Shen X."/>
            <person name="Li Y."/>
            <person name="Li Y."/>
            <person name="Wang S."/>
            <person name="Li R."/>
            <person name="Zhang H."/>
            <person name="Shen G."/>
            <person name="Guo B."/>
            <person name="Wei J."/>
            <person name="Xu J."/>
            <person name="St-Pierre B."/>
            <person name="Chen S."/>
            <person name="Sun C."/>
        </authorList>
    </citation>
    <scope>NUCLEOTIDE SEQUENCE [LARGE SCALE GENOMIC DNA]</scope>
</reference>